<comment type="subcellular location">
    <subcellularLocation>
        <location evidence="1">Cell membrane</location>
        <topology evidence="1">Multi-pass membrane protein</topology>
    </subcellularLocation>
</comment>
<dbReference type="Gene3D" id="1.10.3470.10">
    <property type="entry name" value="ABC transporter involved in vitamin B12 uptake, BtuC"/>
    <property type="match status" value="1"/>
</dbReference>
<feature type="transmembrane region" description="Helical" evidence="8">
    <location>
        <begin position="250"/>
        <end position="276"/>
    </location>
</feature>
<feature type="transmembrane region" description="Helical" evidence="8">
    <location>
        <begin position="288"/>
        <end position="313"/>
    </location>
</feature>
<gene>
    <name evidence="9" type="primary">yfiZ</name>
    <name evidence="9" type="ORF">LMG26788_00462</name>
</gene>
<evidence type="ECO:0000313" key="10">
    <source>
        <dbReference type="Proteomes" id="UP000494203"/>
    </source>
</evidence>
<dbReference type="PANTHER" id="PTHR30472:SF1">
    <property type="entry name" value="FE(3+) DICITRATE TRANSPORT SYSTEM PERMEASE PROTEIN FECC-RELATED"/>
    <property type="match status" value="1"/>
</dbReference>
<feature type="transmembrane region" description="Helical" evidence="8">
    <location>
        <begin position="161"/>
        <end position="182"/>
    </location>
</feature>
<dbReference type="EMBL" id="CADIKZ010000001">
    <property type="protein sequence ID" value="CAB3824861.1"/>
    <property type="molecule type" value="Genomic_DNA"/>
</dbReference>
<reference evidence="9 10" key="1">
    <citation type="submission" date="2020-04" db="EMBL/GenBank/DDBJ databases">
        <authorList>
            <person name="De Canck E."/>
        </authorList>
    </citation>
    <scope>NUCLEOTIDE SEQUENCE [LARGE SCALE GENOMIC DNA]</scope>
    <source>
        <strain evidence="9 10">LMG 26788</strain>
    </source>
</reference>
<evidence type="ECO:0000256" key="2">
    <source>
        <dbReference type="ARBA" id="ARBA00007935"/>
    </source>
</evidence>
<evidence type="ECO:0000256" key="4">
    <source>
        <dbReference type="ARBA" id="ARBA00022475"/>
    </source>
</evidence>
<evidence type="ECO:0000256" key="7">
    <source>
        <dbReference type="ARBA" id="ARBA00023136"/>
    </source>
</evidence>
<keyword evidence="10" id="KW-1185">Reference proteome</keyword>
<proteinExistence type="inferred from homology"/>
<feature type="transmembrane region" description="Helical" evidence="8">
    <location>
        <begin position="74"/>
        <end position="93"/>
    </location>
</feature>
<keyword evidence="6 8" id="KW-1133">Transmembrane helix</keyword>
<accession>A0A6S7BZJ1</accession>
<protein>
    <submittedName>
        <fullName evidence="9">Putative siderophore transport system permease protein YfiZ</fullName>
    </submittedName>
</protein>
<dbReference type="SUPFAM" id="SSF81345">
    <property type="entry name" value="ABC transporter involved in vitamin B12 uptake, BtuC"/>
    <property type="match status" value="1"/>
</dbReference>
<dbReference type="GO" id="GO:0033214">
    <property type="term" value="P:siderophore-iron import into cell"/>
    <property type="evidence" value="ECO:0007669"/>
    <property type="project" value="TreeGrafter"/>
</dbReference>
<dbReference type="FunFam" id="1.10.3470.10:FF:000001">
    <property type="entry name" value="Vitamin B12 ABC transporter permease BtuC"/>
    <property type="match status" value="1"/>
</dbReference>
<evidence type="ECO:0000313" key="9">
    <source>
        <dbReference type="EMBL" id="CAB3824861.1"/>
    </source>
</evidence>
<comment type="similarity">
    <text evidence="2">Belongs to the binding-protein-dependent transport system permease family. FecCD subfamily.</text>
</comment>
<dbReference type="CDD" id="cd06550">
    <property type="entry name" value="TM_ABC_iron-siderophores_like"/>
    <property type="match status" value="1"/>
</dbReference>
<dbReference type="GO" id="GO:0005886">
    <property type="term" value="C:plasma membrane"/>
    <property type="evidence" value="ECO:0007669"/>
    <property type="project" value="UniProtKB-SubCell"/>
</dbReference>
<dbReference type="Pfam" id="PF01032">
    <property type="entry name" value="FecCD"/>
    <property type="match status" value="1"/>
</dbReference>
<dbReference type="GO" id="GO:0022857">
    <property type="term" value="F:transmembrane transporter activity"/>
    <property type="evidence" value="ECO:0007669"/>
    <property type="project" value="InterPro"/>
</dbReference>
<feature type="transmembrane region" description="Helical" evidence="8">
    <location>
        <begin position="105"/>
        <end position="126"/>
    </location>
</feature>
<dbReference type="RefSeq" id="WP_244957767.1">
    <property type="nucleotide sequence ID" value="NZ_CADIKZ010000001.1"/>
</dbReference>
<keyword evidence="5 8" id="KW-0812">Transmembrane</keyword>
<evidence type="ECO:0000256" key="8">
    <source>
        <dbReference type="SAM" id="Phobius"/>
    </source>
</evidence>
<feature type="transmembrane region" description="Helical" evidence="8">
    <location>
        <begin position="132"/>
        <end position="149"/>
    </location>
</feature>
<feature type="transmembrane region" description="Helical" evidence="8">
    <location>
        <begin position="319"/>
        <end position="337"/>
    </location>
</feature>
<dbReference type="InterPro" id="IPR000522">
    <property type="entry name" value="ABC_transptr_permease_BtuC"/>
</dbReference>
<keyword evidence="3" id="KW-0813">Transport</keyword>
<dbReference type="InterPro" id="IPR037294">
    <property type="entry name" value="ABC_BtuC-like"/>
</dbReference>
<evidence type="ECO:0000256" key="5">
    <source>
        <dbReference type="ARBA" id="ARBA00022692"/>
    </source>
</evidence>
<dbReference type="AlphaFoldDB" id="A0A6S7BZJ1"/>
<evidence type="ECO:0000256" key="6">
    <source>
        <dbReference type="ARBA" id="ARBA00022989"/>
    </source>
</evidence>
<name>A0A6S7BZJ1_9BURK</name>
<evidence type="ECO:0000256" key="3">
    <source>
        <dbReference type="ARBA" id="ARBA00022448"/>
    </source>
</evidence>
<evidence type="ECO:0000256" key="1">
    <source>
        <dbReference type="ARBA" id="ARBA00004651"/>
    </source>
</evidence>
<dbReference type="Proteomes" id="UP000494203">
    <property type="component" value="Unassembled WGS sequence"/>
</dbReference>
<dbReference type="PANTHER" id="PTHR30472">
    <property type="entry name" value="FERRIC ENTEROBACTIN TRANSPORT SYSTEM PERMEASE PROTEIN"/>
    <property type="match status" value="1"/>
</dbReference>
<keyword evidence="4" id="KW-1003">Cell membrane</keyword>
<sequence>MPSRQPLAPGAEDLRPHTPRLRAPLLLGACLLLAAAALASLWFGSRGLSAATVWRVLLQPDSSHAALVVASRIPRTVLAVLTGAALAVAGALIQALTRNPLAEPGLLGVNAGAAASIVTAALVLGGLPAHPFWAALPGALAAAAAVYLIGAGGRGLQPVRLILAGAAVNAVLFAYVQAVALLRDDIFDAYRFWAVGSLAGQSLDAAVRAAPYIGAALLVAAALARPLNLLALGQTLAQALGLRAGLYRALGLLCVAVLAAAATAAAGPIAFVGLAVPHIARRYAGPDLRWLLAYCVVLGPLLMLIADILARLLRAPAELLTGVVVAFIGAPFLLAALRRRSRSLA</sequence>
<keyword evidence="7 8" id="KW-0472">Membrane</keyword>
<organism evidence="9 10">
    <name type="scientific">Achromobacter pulmonis</name>
    <dbReference type="NCBI Taxonomy" id="1389932"/>
    <lineage>
        <taxon>Bacteria</taxon>
        <taxon>Pseudomonadati</taxon>
        <taxon>Pseudomonadota</taxon>
        <taxon>Betaproteobacteria</taxon>
        <taxon>Burkholderiales</taxon>
        <taxon>Alcaligenaceae</taxon>
        <taxon>Achromobacter</taxon>
    </lineage>
</organism>